<dbReference type="AlphaFoldDB" id="A0A159Z2F3"/>
<dbReference type="RefSeq" id="WP_066812685.1">
    <property type="nucleotide sequence ID" value="NZ_CP012661.1"/>
</dbReference>
<reference evidence="1 2" key="1">
    <citation type="submission" date="2015-09" db="EMBL/GenBank/DDBJ databases">
        <title>Complete genome sequence of Defluviimonas alba cai42t isolated from an oilfield in Xinjiang.</title>
        <authorList>
            <person name="Geng S."/>
            <person name="Pan X."/>
            <person name="Wu X."/>
        </authorList>
    </citation>
    <scope>NUCLEOTIDE SEQUENCE [LARGE SCALE GENOMIC DNA]</scope>
    <source>
        <strain evidence="2">cai42</strain>
    </source>
</reference>
<sequence length="156" mass="17277">MLQLMTHKARVLDIPPARRRERIEVGRIVEVRLLGDGAGEGQIEARVQSRGWLAGLFGRRWLPFGKIEPYAPRGLVACLARADRIRCRVVEVSPRHLWADPDQPEVYVSLWADLPEVMLPTSSTLRRALTGPGPRSALANSLQQIADEPGAEPGMA</sequence>
<organism evidence="1 2">
    <name type="scientific">Frigidibacter mobilis</name>
    <dbReference type="NCBI Taxonomy" id="1335048"/>
    <lineage>
        <taxon>Bacteria</taxon>
        <taxon>Pseudomonadati</taxon>
        <taxon>Pseudomonadota</taxon>
        <taxon>Alphaproteobacteria</taxon>
        <taxon>Rhodobacterales</taxon>
        <taxon>Paracoccaceae</taxon>
        <taxon>Frigidibacter</taxon>
    </lineage>
</organism>
<dbReference type="EMBL" id="CP012661">
    <property type="protein sequence ID" value="AMY69155.1"/>
    <property type="molecule type" value="Genomic_DNA"/>
</dbReference>
<proteinExistence type="predicted"/>
<accession>A0A159Z2F3</accession>
<dbReference type="Proteomes" id="UP000076128">
    <property type="component" value="Chromosome"/>
</dbReference>
<dbReference type="OrthoDB" id="9915351at2"/>
<evidence type="ECO:0000313" key="1">
    <source>
        <dbReference type="EMBL" id="AMY69155.1"/>
    </source>
</evidence>
<dbReference type="KEGG" id="daa:AKL17_1906"/>
<keyword evidence="2" id="KW-1185">Reference proteome</keyword>
<gene>
    <name evidence="1" type="ORF">AKL17_1906</name>
</gene>
<evidence type="ECO:0000313" key="2">
    <source>
        <dbReference type="Proteomes" id="UP000076128"/>
    </source>
</evidence>
<name>A0A159Z2F3_9RHOB</name>
<protein>
    <submittedName>
        <fullName evidence="1">Uncharacterized protein</fullName>
    </submittedName>
</protein>